<keyword evidence="4 6" id="KW-0862">Zinc</keyword>
<dbReference type="PROSITE" id="PS50060">
    <property type="entry name" value="MAM_2"/>
    <property type="match status" value="1"/>
</dbReference>
<evidence type="ECO:0000256" key="7">
    <source>
        <dbReference type="RuleBase" id="RU361183"/>
    </source>
</evidence>
<evidence type="ECO:0000259" key="9">
    <source>
        <dbReference type="PROSITE" id="PS50060"/>
    </source>
</evidence>
<dbReference type="SUPFAM" id="SSF49899">
    <property type="entry name" value="Concanavalin A-like lectins/glucanases"/>
    <property type="match status" value="1"/>
</dbReference>
<evidence type="ECO:0000313" key="11">
    <source>
        <dbReference type="EMBL" id="KAJ7384938.1"/>
    </source>
</evidence>
<keyword evidence="2 6" id="KW-0479">Metal-binding</keyword>
<dbReference type="GO" id="GO:0008270">
    <property type="term" value="F:zinc ion binding"/>
    <property type="evidence" value="ECO:0007669"/>
    <property type="project" value="UniProtKB-UniRule"/>
</dbReference>
<dbReference type="PRINTS" id="PR00480">
    <property type="entry name" value="ASTACIN"/>
</dbReference>
<feature type="domain" description="MAM" evidence="9">
    <location>
        <begin position="147"/>
        <end position="231"/>
    </location>
</feature>
<dbReference type="SUPFAM" id="SSF55486">
    <property type="entry name" value="Metalloproteases ('zincins'), catalytic domain"/>
    <property type="match status" value="1"/>
</dbReference>
<dbReference type="EC" id="3.4.24.-" evidence="7"/>
<evidence type="ECO:0000256" key="1">
    <source>
        <dbReference type="ARBA" id="ARBA00022670"/>
    </source>
</evidence>
<feature type="binding site" evidence="6">
    <location>
        <position position="79"/>
    </location>
    <ligand>
        <name>Zn(2+)</name>
        <dbReference type="ChEBI" id="CHEBI:29105"/>
        <note>catalytic</note>
    </ligand>
</feature>
<feature type="domain" description="Peptidase M12A" evidence="10">
    <location>
        <begin position="1"/>
        <end position="163"/>
    </location>
</feature>
<name>A0A9W9ZQF8_9CNID</name>
<evidence type="ECO:0000313" key="12">
    <source>
        <dbReference type="Proteomes" id="UP001163046"/>
    </source>
</evidence>
<evidence type="ECO:0000256" key="8">
    <source>
        <dbReference type="SAM" id="MobiDB-lite"/>
    </source>
</evidence>
<dbReference type="GO" id="GO:0004222">
    <property type="term" value="F:metalloendopeptidase activity"/>
    <property type="evidence" value="ECO:0007669"/>
    <property type="project" value="UniProtKB-UniRule"/>
</dbReference>
<proteinExistence type="predicted"/>
<comment type="caution">
    <text evidence="6">Lacks conserved residue(s) required for the propagation of feature annotation.</text>
</comment>
<feature type="binding site" evidence="6">
    <location>
        <position position="69"/>
    </location>
    <ligand>
        <name>Zn(2+)</name>
        <dbReference type="ChEBI" id="CHEBI:29105"/>
        <note>catalytic</note>
    </ligand>
</feature>
<accession>A0A9W9ZQF8</accession>
<dbReference type="SMART" id="SM00235">
    <property type="entry name" value="ZnMc"/>
    <property type="match status" value="1"/>
</dbReference>
<evidence type="ECO:0000259" key="10">
    <source>
        <dbReference type="PROSITE" id="PS51864"/>
    </source>
</evidence>
<keyword evidence="3 6" id="KW-0378">Hydrolase</keyword>
<evidence type="ECO:0000256" key="4">
    <source>
        <dbReference type="ARBA" id="ARBA00022833"/>
    </source>
</evidence>
<dbReference type="Pfam" id="PF00629">
    <property type="entry name" value="MAM"/>
    <property type="match status" value="1"/>
</dbReference>
<dbReference type="Gene3D" id="3.40.390.10">
    <property type="entry name" value="Collagenase (Catalytic Domain)"/>
    <property type="match status" value="1"/>
</dbReference>
<evidence type="ECO:0000256" key="2">
    <source>
        <dbReference type="ARBA" id="ARBA00022723"/>
    </source>
</evidence>
<comment type="caution">
    <text evidence="11">The sequence shown here is derived from an EMBL/GenBank/DDBJ whole genome shotgun (WGS) entry which is preliminary data.</text>
</comment>
<dbReference type="InterPro" id="IPR024079">
    <property type="entry name" value="MetalloPept_cat_dom_sf"/>
</dbReference>
<evidence type="ECO:0000256" key="3">
    <source>
        <dbReference type="ARBA" id="ARBA00022801"/>
    </source>
</evidence>
<dbReference type="OrthoDB" id="5958337at2759"/>
<feature type="binding site" evidence="6">
    <location>
        <position position="73"/>
    </location>
    <ligand>
        <name>Zn(2+)</name>
        <dbReference type="ChEBI" id="CHEBI:29105"/>
        <note>catalytic</note>
    </ligand>
</feature>
<dbReference type="GO" id="GO:0006508">
    <property type="term" value="P:proteolysis"/>
    <property type="evidence" value="ECO:0007669"/>
    <property type="project" value="UniProtKB-KW"/>
</dbReference>
<dbReference type="Gene3D" id="2.60.120.200">
    <property type="match status" value="1"/>
</dbReference>
<organism evidence="11 12">
    <name type="scientific">Desmophyllum pertusum</name>
    <dbReference type="NCBI Taxonomy" id="174260"/>
    <lineage>
        <taxon>Eukaryota</taxon>
        <taxon>Metazoa</taxon>
        <taxon>Cnidaria</taxon>
        <taxon>Anthozoa</taxon>
        <taxon>Hexacorallia</taxon>
        <taxon>Scleractinia</taxon>
        <taxon>Caryophylliina</taxon>
        <taxon>Caryophylliidae</taxon>
        <taxon>Desmophyllum</taxon>
    </lineage>
</organism>
<dbReference type="PANTHER" id="PTHR10127">
    <property type="entry name" value="DISCOIDIN, CUB, EGF, LAMININ , AND ZINC METALLOPROTEASE DOMAIN CONTAINING"/>
    <property type="match status" value="1"/>
</dbReference>
<dbReference type="InterPro" id="IPR001506">
    <property type="entry name" value="Peptidase_M12A"/>
</dbReference>
<dbReference type="CDD" id="cd04280">
    <property type="entry name" value="ZnMc_astacin_like"/>
    <property type="match status" value="1"/>
</dbReference>
<dbReference type="InterPro" id="IPR000998">
    <property type="entry name" value="MAM_dom"/>
</dbReference>
<keyword evidence="5 6" id="KW-0482">Metalloprotease</keyword>
<dbReference type="InterPro" id="IPR013320">
    <property type="entry name" value="ConA-like_dom_sf"/>
</dbReference>
<dbReference type="Pfam" id="PF01400">
    <property type="entry name" value="Astacin"/>
    <property type="match status" value="1"/>
</dbReference>
<feature type="active site" evidence="6">
    <location>
        <position position="70"/>
    </location>
</feature>
<keyword evidence="12" id="KW-1185">Reference proteome</keyword>
<keyword evidence="1 6" id="KW-0645">Protease</keyword>
<feature type="region of interest" description="Disordered" evidence="8">
    <location>
        <begin position="275"/>
        <end position="313"/>
    </location>
</feature>
<dbReference type="PROSITE" id="PS51864">
    <property type="entry name" value="ASTACIN"/>
    <property type="match status" value="1"/>
</dbReference>
<dbReference type="EMBL" id="MU825883">
    <property type="protein sequence ID" value="KAJ7384938.1"/>
    <property type="molecule type" value="Genomic_DNA"/>
</dbReference>
<evidence type="ECO:0000256" key="5">
    <source>
        <dbReference type="ARBA" id="ARBA00023049"/>
    </source>
</evidence>
<feature type="compositionally biased region" description="Low complexity" evidence="8">
    <location>
        <begin position="277"/>
        <end position="296"/>
    </location>
</feature>
<protein>
    <recommendedName>
        <fullName evidence="7">Metalloendopeptidase</fullName>
        <ecNumber evidence="7">3.4.24.-</ecNumber>
    </recommendedName>
</protein>
<dbReference type="Proteomes" id="UP001163046">
    <property type="component" value="Unassembled WGS sequence"/>
</dbReference>
<dbReference type="SMART" id="SM00137">
    <property type="entry name" value="MAM"/>
    <property type="match status" value="1"/>
</dbReference>
<dbReference type="CDD" id="cd06263">
    <property type="entry name" value="MAM"/>
    <property type="match status" value="1"/>
</dbReference>
<dbReference type="PANTHER" id="PTHR10127:SF780">
    <property type="entry name" value="METALLOENDOPEPTIDASE"/>
    <property type="match status" value="1"/>
</dbReference>
<gene>
    <name evidence="11" type="primary">MEP1B_3</name>
    <name evidence="11" type="ORF">OS493_018626</name>
</gene>
<sequence length="320" mass="35088">MAHGVLGSTGANILLGDIIADGETLRTTQKNYVKFTVGNGCSSSVGRTARGEQTVNLHRYCWYKGIVIHELLHAIGFFHEQSRTDRDSYVKVMYENIERGKESNFDKFGQGQIQHLGEPYDYGSIMHYGPDSFSKPVPPGPDENSVVYCSFDSGSLCEFYQGTGDDFDWTIHQGQTASGGTGPNADMSGTGWYIYAETSRPRVQGNRAVLMSPRLTGPYCLRMHYHMLGTSMGSLKVHKRSGSSSSVIEFEAIRGSSYRSDIALDEIKLTPGNCKDPTAITAAPPVTTPTTVKPTTTPKPPSRREGETCSLYDDVILKSK</sequence>
<dbReference type="InterPro" id="IPR006026">
    <property type="entry name" value="Peptidase_Metallo"/>
</dbReference>
<evidence type="ECO:0000256" key="6">
    <source>
        <dbReference type="PROSITE-ProRule" id="PRU01211"/>
    </source>
</evidence>
<reference evidence="11" key="1">
    <citation type="submission" date="2023-01" db="EMBL/GenBank/DDBJ databases">
        <title>Genome assembly of the deep-sea coral Lophelia pertusa.</title>
        <authorList>
            <person name="Herrera S."/>
            <person name="Cordes E."/>
        </authorList>
    </citation>
    <scope>NUCLEOTIDE SEQUENCE</scope>
    <source>
        <strain evidence="11">USNM1676648</strain>
        <tissue evidence="11">Polyp</tissue>
    </source>
</reference>
<comment type="cofactor">
    <cofactor evidence="6 7">
        <name>Zn(2+)</name>
        <dbReference type="ChEBI" id="CHEBI:29105"/>
    </cofactor>
    <text evidence="6 7">Binds 1 zinc ion per subunit.</text>
</comment>
<dbReference type="InterPro" id="IPR034035">
    <property type="entry name" value="Astacin-like_dom"/>
</dbReference>
<dbReference type="GO" id="GO:0016020">
    <property type="term" value="C:membrane"/>
    <property type="evidence" value="ECO:0007669"/>
    <property type="project" value="InterPro"/>
</dbReference>
<dbReference type="AlphaFoldDB" id="A0A9W9ZQF8"/>